<feature type="transmembrane region" description="Helical" evidence="2">
    <location>
        <begin position="53"/>
        <end position="71"/>
    </location>
</feature>
<feature type="compositionally biased region" description="Low complexity" evidence="1">
    <location>
        <begin position="82"/>
        <end position="107"/>
    </location>
</feature>
<sequence length="370" mass="39282">MAKHMRPPRRRTGRILRGIVTHAGGRVGPRRRANPPGGRIISTRELTYVRRRLTVLIAMFSVVTMVVLLSVRGCSNDGDGSSGSVSSAGAARSGATVDPTDGSAADDGSSDESFSDKSGSGRVRSQSASRSMFKAAMPAPAQPERDLTAQASAALAGVFSGARYSVSVVDLSNAGTLVDIDSSQVFASASTYKLFVAHSMVTAVELGEMTWDSPLNGMTLQQCLTTMIVDSDNECPKAWLMRDNGAGYDKVTQQANALGAKNTTLHYLDVRTTSADLALILTKLYRGEIWNDDDRDMVIGLMKRQQYRSGIPAGIGGNGTVADKVGFRDSYLHDAGIVYSGKGDYAFVIMTSGSSWTAIANASAALYQLL</sequence>
<evidence type="ECO:0000313" key="5">
    <source>
        <dbReference type="Proteomes" id="UP000262177"/>
    </source>
</evidence>
<evidence type="ECO:0000313" key="4">
    <source>
        <dbReference type="EMBL" id="BBA47421.1"/>
    </source>
</evidence>
<reference evidence="4 5" key="1">
    <citation type="journal article" date="2017" name="Biosci. Biotechnol. Biochem.">
        <title>Identification and characterization of a sulfoglycosidase from Bifidobacterium bifidum implicated in mucin glycan utilization.</title>
        <authorList>
            <person name="Katoh T."/>
            <person name="Maeshibu T."/>
            <person name="Kikkawa K."/>
            <person name="Gotoh A."/>
            <person name="Tomabechi Y."/>
            <person name="Nakamura M."/>
            <person name="Liao W.-H."/>
            <person name="Yamaguchi M."/>
            <person name="Ashida H."/>
            <person name="Yamamoto K."/>
            <person name="Katayama T."/>
        </authorList>
    </citation>
    <scope>NUCLEOTIDE SEQUENCE [LARGE SCALE GENOMIC DNA]</scope>
    <source>
        <strain evidence="4 5">JCM 7004</strain>
    </source>
</reference>
<dbReference type="AlphaFoldDB" id="A0A286TAH8"/>
<dbReference type="Pfam" id="PF13354">
    <property type="entry name" value="Beta-lactamase2"/>
    <property type="match status" value="1"/>
</dbReference>
<dbReference type="SUPFAM" id="SSF56601">
    <property type="entry name" value="beta-lactamase/transpeptidase-like"/>
    <property type="match status" value="1"/>
</dbReference>
<dbReference type="GO" id="GO:0008800">
    <property type="term" value="F:beta-lactamase activity"/>
    <property type="evidence" value="ECO:0007669"/>
    <property type="project" value="InterPro"/>
</dbReference>
<dbReference type="GO" id="GO:0030655">
    <property type="term" value="P:beta-lactam antibiotic catabolic process"/>
    <property type="evidence" value="ECO:0007669"/>
    <property type="project" value="InterPro"/>
</dbReference>
<evidence type="ECO:0000259" key="3">
    <source>
        <dbReference type="Pfam" id="PF13354"/>
    </source>
</evidence>
<dbReference type="PANTHER" id="PTHR35333">
    <property type="entry name" value="BETA-LACTAMASE"/>
    <property type="match status" value="1"/>
</dbReference>
<gene>
    <name evidence="4" type="ORF">BBJK_00567</name>
</gene>
<name>A0A286TAH8_BIFBI</name>
<dbReference type="EMBL" id="AP018131">
    <property type="protein sequence ID" value="BBA47421.1"/>
    <property type="molecule type" value="Genomic_DNA"/>
</dbReference>
<keyword evidence="2" id="KW-0472">Membrane</keyword>
<accession>A0A286TAH8</accession>
<dbReference type="InterPro" id="IPR000871">
    <property type="entry name" value="Beta-lactam_class-A"/>
</dbReference>
<organism evidence="4 5">
    <name type="scientific">Bifidobacterium bifidum LMG 13195</name>
    <dbReference type="NCBI Taxonomy" id="1207542"/>
    <lineage>
        <taxon>Bacteria</taxon>
        <taxon>Bacillati</taxon>
        <taxon>Actinomycetota</taxon>
        <taxon>Actinomycetes</taxon>
        <taxon>Bifidobacteriales</taxon>
        <taxon>Bifidobacteriaceae</taxon>
        <taxon>Bifidobacterium</taxon>
    </lineage>
</organism>
<evidence type="ECO:0000256" key="1">
    <source>
        <dbReference type="SAM" id="MobiDB-lite"/>
    </source>
</evidence>
<dbReference type="GO" id="GO:0046677">
    <property type="term" value="P:response to antibiotic"/>
    <property type="evidence" value="ECO:0007669"/>
    <property type="project" value="InterPro"/>
</dbReference>
<feature type="domain" description="Beta-lactamase class A catalytic" evidence="3">
    <location>
        <begin position="165"/>
        <end position="351"/>
    </location>
</feature>
<dbReference type="Proteomes" id="UP000262177">
    <property type="component" value="Chromosome"/>
</dbReference>
<protein>
    <submittedName>
        <fullName evidence="4">Beta-lactamase class A</fullName>
    </submittedName>
</protein>
<keyword evidence="2" id="KW-0812">Transmembrane</keyword>
<dbReference type="Gene3D" id="3.40.710.10">
    <property type="entry name" value="DD-peptidase/beta-lactamase superfamily"/>
    <property type="match status" value="1"/>
</dbReference>
<proteinExistence type="predicted"/>
<dbReference type="InterPro" id="IPR045155">
    <property type="entry name" value="Beta-lactam_cat"/>
</dbReference>
<dbReference type="InterPro" id="IPR012338">
    <property type="entry name" value="Beta-lactam/transpept-like"/>
</dbReference>
<feature type="region of interest" description="Disordered" evidence="1">
    <location>
        <begin position="77"/>
        <end position="145"/>
    </location>
</feature>
<evidence type="ECO:0000256" key="2">
    <source>
        <dbReference type="SAM" id="Phobius"/>
    </source>
</evidence>
<keyword evidence="2" id="KW-1133">Transmembrane helix</keyword>
<dbReference type="PANTHER" id="PTHR35333:SF3">
    <property type="entry name" value="BETA-LACTAMASE-TYPE TRANSPEPTIDASE FOLD CONTAINING PROTEIN"/>
    <property type="match status" value="1"/>
</dbReference>